<keyword evidence="2" id="KW-0812">Transmembrane</keyword>
<name>A0ABD2C8H5_VESSQ</name>
<keyword evidence="2" id="KW-1133">Transmembrane helix</keyword>
<feature type="compositionally biased region" description="Pro residues" evidence="1">
    <location>
        <begin position="183"/>
        <end position="199"/>
    </location>
</feature>
<dbReference type="EMBL" id="JAUDFV010000020">
    <property type="protein sequence ID" value="KAL2741059.1"/>
    <property type="molecule type" value="Genomic_DNA"/>
</dbReference>
<sequence length="199" mass="21464">MRSSSIRRRRIVYCGGPPYPSAPTCTAICLSAYLPTLEESSARVSTEVGYVQTQCKVAIARAPKVTSLRDSYLLDFRSTFGKNITFAVGARHVEIGGTSKEFFSLHVANRTNESSRIRSRQRLKSWLGVESTLARYACAIAVAAHARTPFAYSALWNKCVFIAVAAAAAAAAQLLKRSTARAAPPPPPPPPPLLPCSLP</sequence>
<evidence type="ECO:0000313" key="4">
    <source>
        <dbReference type="Proteomes" id="UP001607302"/>
    </source>
</evidence>
<dbReference type="Proteomes" id="UP001607302">
    <property type="component" value="Unassembled WGS sequence"/>
</dbReference>
<reference evidence="3 4" key="1">
    <citation type="journal article" date="2024" name="Ann. Entomol. Soc. Am.">
        <title>Genomic analyses of the southern and eastern yellowjacket wasps (Hymenoptera: Vespidae) reveal evolutionary signatures of social life.</title>
        <authorList>
            <person name="Catto M.A."/>
            <person name="Caine P.B."/>
            <person name="Orr S.E."/>
            <person name="Hunt B.G."/>
            <person name="Goodisman M.A.D."/>
        </authorList>
    </citation>
    <scope>NUCLEOTIDE SEQUENCE [LARGE SCALE GENOMIC DNA]</scope>
    <source>
        <strain evidence="3">233</strain>
        <tissue evidence="3">Head and thorax</tissue>
    </source>
</reference>
<feature type="transmembrane region" description="Helical" evidence="2">
    <location>
        <begin position="150"/>
        <end position="172"/>
    </location>
</feature>
<organism evidence="3 4">
    <name type="scientific">Vespula squamosa</name>
    <name type="common">Southern yellow jacket</name>
    <name type="synonym">Wasp</name>
    <dbReference type="NCBI Taxonomy" id="30214"/>
    <lineage>
        <taxon>Eukaryota</taxon>
        <taxon>Metazoa</taxon>
        <taxon>Ecdysozoa</taxon>
        <taxon>Arthropoda</taxon>
        <taxon>Hexapoda</taxon>
        <taxon>Insecta</taxon>
        <taxon>Pterygota</taxon>
        <taxon>Neoptera</taxon>
        <taxon>Endopterygota</taxon>
        <taxon>Hymenoptera</taxon>
        <taxon>Apocrita</taxon>
        <taxon>Aculeata</taxon>
        <taxon>Vespoidea</taxon>
        <taxon>Vespidae</taxon>
        <taxon>Vespinae</taxon>
        <taxon>Vespula</taxon>
    </lineage>
</organism>
<protein>
    <submittedName>
        <fullName evidence="3">Uncharacterized protein</fullName>
    </submittedName>
</protein>
<keyword evidence="4" id="KW-1185">Reference proteome</keyword>
<accession>A0ABD2C8H5</accession>
<comment type="caution">
    <text evidence="3">The sequence shown here is derived from an EMBL/GenBank/DDBJ whole genome shotgun (WGS) entry which is preliminary data.</text>
</comment>
<dbReference type="AlphaFoldDB" id="A0ABD2C8H5"/>
<proteinExistence type="predicted"/>
<evidence type="ECO:0000256" key="2">
    <source>
        <dbReference type="SAM" id="Phobius"/>
    </source>
</evidence>
<feature type="region of interest" description="Disordered" evidence="1">
    <location>
        <begin position="180"/>
        <end position="199"/>
    </location>
</feature>
<gene>
    <name evidence="3" type="ORF">V1478_001200</name>
</gene>
<keyword evidence="2" id="KW-0472">Membrane</keyword>
<evidence type="ECO:0000256" key="1">
    <source>
        <dbReference type="SAM" id="MobiDB-lite"/>
    </source>
</evidence>
<evidence type="ECO:0000313" key="3">
    <source>
        <dbReference type="EMBL" id="KAL2741059.1"/>
    </source>
</evidence>